<evidence type="ECO:0000313" key="11">
    <source>
        <dbReference type="EMBL" id="ABK45585.1"/>
    </source>
</evidence>
<dbReference type="SUPFAM" id="SSF101498">
    <property type="entry name" value="Anti-sigma factor FlgM"/>
    <property type="match status" value="1"/>
</dbReference>
<feature type="region of interest" description="Disordered" evidence="9">
    <location>
        <begin position="29"/>
        <end position="48"/>
    </location>
</feature>
<reference evidence="11 12" key="2">
    <citation type="journal article" date="2012" name="Int. J. Syst. Evol. Microbiol.">
        <title>Magnetococcus marinus gen. nov., sp. nov., a marine, magnetotactic bacterium that represents a novel lineage (Magnetococcaceae fam. nov.; Magnetococcales ord. nov.) at the base of the Alphaproteobacteria.</title>
        <authorList>
            <person name="Bazylinski D.A."/>
            <person name="Williams T.J."/>
            <person name="Lefevre C.T."/>
            <person name="Berg R.J."/>
            <person name="Zhang C.L."/>
            <person name="Bowser S.S."/>
            <person name="Dean A.J."/>
            <person name="Beveridge T.J."/>
        </authorList>
    </citation>
    <scope>NUCLEOTIDE SEQUENCE [LARGE SCALE GENOMIC DNA]</scope>
    <source>
        <strain evidence="12">ATCC BAA-1437 / JCM 17883 / MC-1</strain>
    </source>
</reference>
<evidence type="ECO:0000256" key="7">
    <source>
        <dbReference type="ARBA" id="ARBA00024739"/>
    </source>
</evidence>
<evidence type="ECO:0000256" key="3">
    <source>
        <dbReference type="ARBA" id="ARBA00022491"/>
    </source>
</evidence>
<evidence type="ECO:0000256" key="9">
    <source>
        <dbReference type="SAM" id="MobiDB-lite"/>
    </source>
</evidence>
<evidence type="ECO:0000256" key="6">
    <source>
        <dbReference type="ARBA" id="ARBA00023163"/>
    </source>
</evidence>
<dbReference type="Pfam" id="PF04316">
    <property type="entry name" value="FlgM"/>
    <property type="match status" value="1"/>
</dbReference>
<evidence type="ECO:0000256" key="4">
    <source>
        <dbReference type="ARBA" id="ARBA00022795"/>
    </source>
</evidence>
<evidence type="ECO:0000256" key="2">
    <source>
        <dbReference type="ARBA" id="ARBA00017823"/>
    </source>
</evidence>
<keyword evidence="4" id="KW-1005">Bacterial flagellum biogenesis</keyword>
<dbReference type="HOGENOM" id="CLU_2167914_0_0_5"/>
<evidence type="ECO:0000256" key="8">
    <source>
        <dbReference type="ARBA" id="ARBA00030117"/>
    </source>
</evidence>
<dbReference type="NCBIfam" id="TIGR03824">
    <property type="entry name" value="FlgM_jcvi"/>
    <property type="match status" value="1"/>
</dbReference>
<evidence type="ECO:0000313" key="12">
    <source>
        <dbReference type="Proteomes" id="UP000002586"/>
    </source>
</evidence>
<proteinExistence type="inferred from homology"/>
<protein>
    <recommendedName>
        <fullName evidence="2">Negative regulator of flagellin synthesis</fullName>
    </recommendedName>
    <alternativeName>
        <fullName evidence="8">Anti-sigma-28 factor</fullName>
    </alternativeName>
</protein>
<dbReference type="AlphaFoldDB" id="A0LC92"/>
<name>A0LC92_MAGMM</name>
<dbReference type="KEGG" id="mgm:Mmc1_3095"/>
<comment type="similarity">
    <text evidence="1">Belongs to the FlgM family.</text>
</comment>
<dbReference type="eggNOG" id="COG2747">
    <property type="taxonomic scope" value="Bacteria"/>
</dbReference>
<keyword evidence="5" id="KW-0805">Transcription regulation</keyword>
<dbReference type="InterPro" id="IPR031316">
    <property type="entry name" value="FlgM_C"/>
</dbReference>
<dbReference type="EMBL" id="CP000471">
    <property type="protein sequence ID" value="ABK45585.1"/>
    <property type="molecule type" value="Genomic_DNA"/>
</dbReference>
<dbReference type="GO" id="GO:0045892">
    <property type="term" value="P:negative regulation of DNA-templated transcription"/>
    <property type="evidence" value="ECO:0007669"/>
    <property type="project" value="InterPro"/>
</dbReference>
<evidence type="ECO:0000256" key="5">
    <source>
        <dbReference type="ARBA" id="ARBA00023015"/>
    </source>
</evidence>
<feature type="compositionally biased region" description="Low complexity" evidence="9">
    <location>
        <begin position="32"/>
        <end position="42"/>
    </location>
</feature>
<keyword evidence="6" id="KW-0804">Transcription</keyword>
<dbReference type="Proteomes" id="UP000002586">
    <property type="component" value="Chromosome"/>
</dbReference>
<accession>A0LC92</accession>
<dbReference type="InterPro" id="IPR007412">
    <property type="entry name" value="FlgM"/>
</dbReference>
<keyword evidence="3" id="KW-0678">Repressor</keyword>
<evidence type="ECO:0000256" key="1">
    <source>
        <dbReference type="ARBA" id="ARBA00005322"/>
    </source>
</evidence>
<sequence>MEWTPMRIKGLGSNKLERITGNNRVAAERPVASGRAAKAGSSRGRDDVALSEGARIAGQAGEAVQSSPELRMELIQPIKEALASGTYNVSSLDVADKMLRQVLMERKQSL</sequence>
<comment type="function">
    <text evidence="7">Responsible for the coupling of flagellin expression to flagellar assembly by preventing expression of the flagellin genes when a component of the middle class of proteins is defective. It negatively regulates flagellar genes by inhibiting the activity of FliA by directly binding to FliA.</text>
</comment>
<evidence type="ECO:0000259" key="10">
    <source>
        <dbReference type="Pfam" id="PF04316"/>
    </source>
</evidence>
<reference evidence="12" key="1">
    <citation type="journal article" date="2009" name="Appl. Environ. Microbiol.">
        <title>Complete genome sequence of the chemolithoautotrophic marine magnetotactic coccus strain MC-1.</title>
        <authorList>
            <person name="Schubbe S."/>
            <person name="Williams T.J."/>
            <person name="Xie G."/>
            <person name="Kiss H.E."/>
            <person name="Brettin T.S."/>
            <person name="Martinez D."/>
            <person name="Ross C.A."/>
            <person name="Schuler D."/>
            <person name="Cox B.L."/>
            <person name="Nealson K.H."/>
            <person name="Bazylinski D.A."/>
        </authorList>
    </citation>
    <scope>NUCLEOTIDE SEQUENCE [LARGE SCALE GENOMIC DNA]</scope>
    <source>
        <strain evidence="12">ATCC BAA-1437 / JCM 17883 / MC-1</strain>
    </source>
</reference>
<organism evidence="11 12">
    <name type="scientific">Magnetococcus marinus (strain ATCC BAA-1437 / JCM 17883 / MC-1)</name>
    <dbReference type="NCBI Taxonomy" id="156889"/>
    <lineage>
        <taxon>Bacteria</taxon>
        <taxon>Pseudomonadati</taxon>
        <taxon>Pseudomonadota</taxon>
        <taxon>Magnetococcia</taxon>
        <taxon>Magnetococcales</taxon>
        <taxon>Magnetococcaceae</taxon>
        <taxon>Magnetococcus</taxon>
    </lineage>
</organism>
<gene>
    <name evidence="11" type="ordered locus">Mmc1_3095</name>
</gene>
<dbReference type="GO" id="GO:0044781">
    <property type="term" value="P:bacterial-type flagellum organization"/>
    <property type="evidence" value="ECO:0007669"/>
    <property type="project" value="UniProtKB-KW"/>
</dbReference>
<keyword evidence="12" id="KW-1185">Reference proteome</keyword>
<dbReference type="InterPro" id="IPR035890">
    <property type="entry name" value="Anti-sigma-28_factor_FlgM_sf"/>
</dbReference>
<feature type="domain" description="Anti-sigma-28 factor FlgM C-terminal" evidence="10">
    <location>
        <begin position="46"/>
        <end position="99"/>
    </location>
</feature>
<dbReference type="STRING" id="156889.Mmc1_3095"/>